<dbReference type="AlphaFoldDB" id="A0A6S7LRB5"/>
<protein>
    <submittedName>
        <fullName evidence="1">Uncharacterized protein</fullName>
    </submittedName>
</protein>
<gene>
    <name evidence="1" type="ORF">PACLA_8A067292</name>
</gene>
<sequence length="135" mass="15699">ASTKDPPFGLSDHNTVSITPGNRKKSYNAKRAVTVRDMRPSSRQVLGRFLSNIDWLVLENVEDINEKYAFFSNIIIMGMDIIMPAKTIKLHINDAPWMTGHLKHVIKCRQKALKDNCPTQFKFYRNQVNRRRKRV</sequence>
<comment type="caution">
    <text evidence="1">The sequence shown here is derived from an EMBL/GenBank/DDBJ whole genome shotgun (WGS) entry which is preliminary data.</text>
</comment>
<organism evidence="1 2">
    <name type="scientific">Paramuricea clavata</name>
    <name type="common">Red gorgonian</name>
    <name type="synonym">Violescent sea-whip</name>
    <dbReference type="NCBI Taxonomy" id="317549"/>
    <lineage>
        <taxon>Eukaryota</taxon>
        <taxon>Metazoa</taxon>
        <taxon>Cnidaria</taxon>
        <taxon>Anthozoa</taxon>
        <taxon>Octocorallia</taxon>
        <taxon>Malacalcyonacea</taxon>
        <taxon>Plexauridae</taxon>
        <taxon>Paramuricea</taxon>
    </lineage>
</organism>
<feature type="non-terminal residue" evidence="1">
    <location>
        <position position="1"/>
    </location>
</feature>
<reference evidence="1" key="1">
    <citation type="submission" date="2020-04" db="EMBL/GenBank/DDBJ databases">
        <authorList>
            <person name="Alioto T."/>
            <person name="Alioto T."/>
            <person name="Gomez Garrido J."/>
        </authorList>
    </citation>
    <scope>NUCLEOTIDE SEQUENCE</scope>
    <source>
        <strain evidence="1">A484AB</strain>
    </source>
</reference>
<keyword evidence="2" id="KW-1185">Reference proteome</keyword>
<proteinExistence type="predicted"/>
<evidence type="ECO:0000313" key="2">
    <source>
        <dbReference type="Proteomes" id="UP001152795"/>
    </source>
</evidence>
<dbReference type="OrthoDB" id="10037236at2759"/>
<name>A0A6S7LRB5_PARCT</name>
<dbReference type="PANTHER" id="PTHR47510">
    <property type="entry name" value="REVERSE TRANSCRIPTASE DOMAIN-CONTAINING PROTEIN"/>
    <property type="match status" value="1"/>
</dbReference>
<dbReference type="Proteomes" id="UP001152795">
    <property type="component" value="Unassembled WGS sequence"/>
</dbReference>
<dbReference type="PANTHER" id="PTHR47510:SF3">
    <property type="entry name" value="ENDO_EXONUCLEASE_PHOSPHATASE DOMAIN-CONTAINING PROTEIN"/>
    <property type="match status" value="1"/>
</dbReference>
<dbReference type="EMBL" id="CACRXK020028365">
    <property type="protein sequence ID" value="CAB4041463.1"/>
    <property type="molecule type" value="Genomic_DNA"/>
</dbReference>
<evidence type="ECO:0000313" key="1">
    <source>
        <dbReference type="EMBL" id="CAB4041463.1"/>
    </source>
</evidence>
<accession>A0A6S7LRB5</accession>